<reference evidence="7 8" key="1">
    <citation type="submission" date="2016-04" db="EMBL/GenBank/DDBJ databases">
        <title>A degradative enzymes factory behind the ericoid mycorrhizal symbiosis.</title>
        <authorList>
            <consortium name="DOE Joint Genome Institute"/>
            <person name="Martino E."/>
            <person name="Morin E."/>
            <person name="Grelet G."/>
            <person name="Kuo A."/>
            <person name="Kohler A."/>
            <person name="Daghino S."/>
            <person name="Barry K."/>
            <person name="Choi C."/>
            <person name="Cichocki N."/>
            <person name="Clum A."/>
            <person name="Copeland A."/>
            <person name="Hainaut M."/>
            <person name="Haridas S."/>
            <person name="Labutti K."/>
            <person name="Lindquist E."/>
            <person name="Lipzen A."/>
            <person name="Khouja H.-R."/>
            <person name="Murat C."/>
            <person name="Ohm R."/>
            <person name="Olson A."/>
            <person name="Spatafora J."/>
            <person name="Veneault-Fourrey C."/>
            <person name="Henrissat B."/>
            <person name="Grigoriev I."/>
            <person name="Martin F."/>
            <person name="Perotto S."/>
        </authorList>
    </citation>
    <scope>NUCLEOTIDE SEQUENCE [LARGE SCALE GENOMIC DNA]</scope>
    <source>
        <strain evidence="7 8">F</strain>
    </source>
</reference>
<protein>
    <submittedName>
        <fullName evidence="7">Metallo-beta-lactamase superfamily protein</fullName>
    </submittedName>
</protein>
<comment type="similarity">
    <text evidence="2">Belongs to the metallo-beta-lactamase superfamily.</text>
</comment>
<dbReference type="Pfam" id="PF00753">
    <property type="entry name" value="Lactamase_B"/>
    <property type="match status" value="1"/>
</dbReference>
<evidence type="ECO:0000259" key="6">
    <source>
        <dbReference type="SMART" id="SM00849"/>
    </source>
</evidence>
<dbReference type="GO" id="GO:0016787">
    <property type="term" value="F:hydrolase activity"/>
    <property type="evidence" value="ECO:0007669"/>
    <property type="project" value="UniProtKB-KW"/>
</dbReference>
<evidence type="ECO:0000256" key="3">
    <source>
        <dbReference type="ARBA" id="ARBA00022723"/>
    </source>
</evidence>
<dbReference type="AlphaFoldDB" id="A0A2J6SBE5"/>
<organism evidence="7 8">
    <name type="scientific">Hyaloscypha variabilis (strain UAMH 11265 / GT02V1 / F)</name>
    <name type="common">Meliniomyces variabilis</name>
    <dbReference type="NCBI Taxonomy" id="1149755"/>
    <lineage>
        <taxon>Eukaryota</taxon>
        <taxon>Fungi</taxon>
        <taxon>Dikarya</taxon>
        <taxon>Ascomycota</taxon>
        <taxon>Pezizomycotina</taxon>
        <taxon>Leotiomycetes</taxon>
        <taxon>Helotiales</taxon>
        <taxon>Hyaloscyphaceae</taxon>
        <taxon>Hyaloscypha</taxon>
        <taxon>Hyaloscypha variabilis</taxon>
    </lineage>
</organism>
<gene>
    <name evidence="7" type="ORF">L207DRAFT_574770</name>
</gene>
<keyword evidence="3" id="KW-0479">Metal-binding</keyword>
<evidence type="ECO:0000313" key="8">
    <source>
        <dbReference type="Proteomes" id="UP000235786"/>
    </source>
</evidence>
<feature type="domain" description="Metallo-beta-lactamase" evidence="6">
    <location>
        <begin position="46"/>
        <end position="265"/>
    </location>
</feature>
<dbReference type="InterPro" id="IPR036866">
    <property type="entry name" value="RibonucZ/Hydroxyglut_hydro"/>
</dbReference>
<keyword evidence="4" id="KW-0378">Hydrolase</keyword>
<dbReference type="PANTHER" id="PTHR42978:SF2">
    <property type="entry name" value="102 KBASES UNSTABLE REGION: FROM 1 TO 119443"/>
    <property type="match status" value="1"/>
</dbReference>
<keyword evidence="5" id="KW-0862">Zinc</keyword>
<dbReference type="InterPro" id="IPR051013">
    <property type="entry name" value="MBL_superfamily_lactonases"/>
</dbReference>
<dbReference type="SMART" id="SM00849">
    <property type="entry name" value="Lactamase_B"/>
    <property type="match status" value="1"/>
</dbReference>
<dbReference type="CDD" id="cd07729">
    <property type="entry name" value="AHL_lactonase_MBL-fold"/>
    <property type="match status" value="1"/>
</dbReference>
<dbReference type="Proteomes" id="UP000235786">
    <property type="component" value="Unassembled WGS sequence"/>
</dbReference>
<name>A0A2J6SBE5_HYAVF</name>
<accession>A0A2J6SBE5</accession>
<evidence type="ECO:0000256" key="1">
    <source>
        <dbReference type="ARBA" id="ARBA00001947"/>
    </source>
</evidence>
<dbReference type="GO" id="GO:0046872">
    <property type="term" value="F:metal ion binding"/>
    <property type="evidence" value="ECO:0007669"/>
    <property type="project" value="UniProtKB-KW"/>
</dbReference>
<proteinExistence type="inferred from homology"/>
<dbReference type="OrthoDB" id="10250730at2759"/>
<dbReference type="SUPFAM" id="SSF56281">
    <property type="entry name" value="Metallo-hydrolase/oxidoreductase"/>
    <property type="match status" value="1"/>
</dbReference>
<evidence type="ECO:0000256" key="4">
    <source>
        <dbReference type="ARBA" id="ARBA00022801"/>
    </source>
</evidence>
<dbReference type="InterPro" id="IPR001279">
    <property type="entry name" value="Metallo-B-lactamas"/>
</dbReference>
<comment type="cofactor">
    <cofactor evidence="1">
        <name>Zn(2+)</name>
        <dbReference type="ChEBI" id="CHEBI:29105"/>
    </cofactor>
</comment>
<evidence type="ECO:0000256" key="2">
    <source>
        <dbReference type="ARBA" id="ARBA00007749"/>
    </source>
</evidence>
<sequence length="284" mass="31628">MSISISIIQTGKIQCRPSMLQQPADRPVWLRRLRVLSDRSWAEPIPVQAFLISHPEGNILFDTGMSPHTKDSNYFPSWMPTFRLTSRFEITESQGIGVQLQAKGLDPKELKAVIVSHLHYDHSGGLPDLVGAPIFVVEDDYEALKGHVHGAFEGATPEQWPKDFMPTFLKADDVSFGPFEKSYPVTSDGKIVALQTPGHVPGHCSLLVFAEDATYLLTGDATYGLDYLDKELTDGVNDNPMQAVETLRKIKELARQIPLVVLPAHDKDTPKRLLEKTVYKPSIL</sequence>
<dbReference type="STRING" id="1149755.A0A2J6SBE5"/>
<dbReference type="PANTHER" id="PTHR42978">
    <property type="entry name" value="QUORUM-QUENCHING LACTONASE YTNP-RELATED-RELATED"/>
    <property type="match status" value="1"/>
</dbReference>
<evidence type="ECO:0000313" key="7">
    <source>
        <dbReference type="EMBL" id="PMD48083.1"/>
    </source>
</evidence>
<keyword evidence="8" id="KW-1185">Reference proteome</keyword>
<dbReference type="Gene3D" id="3.60.15.10">
    <property type="entry name" value="Ribonuclease Z/Hydroxyacylglutathione hydrolase-like"/>
    <property type="match status" value="1"/>
</dbReference>
<evidence type="ECO:0000256" key="5">
    <source>
        <dbReference type="ARBA" id="ARBA00022833"/>
    </source>
</evidence>
<dbReference type="EMBL" id="KZ613937">
    <property type="protein sequence ID" value="PMD48083.1"/>
    <property type="molecule type" value="Genomic_DNA"/>
</dbReference>